<dbReference type="RefSeq" id="XP_018130053.1">
    <property type="nucleotide sequence ID" value="XM_018275285.2"/>
</dbReference>
<sequence>MAPSLIHSSLHAVLDGTEAKLDPTAYAVEHYRGIKYGKISQRFAKAVAVDDWHGEKLDCSRFGPQCPQNNVDTGHLLRIPETLDKGQEEVKQDEFECLNLNVSVPARTTSTKDLVPVLIWIHGGSQIMSFPPAAHRCSDTTTLVQRSIEIGKPMIIVTFNYRLNIFGFGDGGEKNLALKDQQLAIEWVVKHIAGFGGDKNNITLGGESAGAVYAHAHLTSGSPVARGLLQSGSLYLSPPQPLEKGTSLISGLSASLLERHNVSLNEAPEPILLQSLLENNINPFWIQQEPDLVGWEGRVNDVQELLIGDVEYESVIWRNGIETVSASEIAAIFDNEELKNLYGVSPSRPTASRLAALDFINDLRFALPIEEISASRRSAGKATYQYVFDQVNPWQSSSRAHHGVDLISLFGGYDLTFNPAAAAVAKAMQERWIAFVNGESPWNGEKRFAFGPHGKSGEITDEDFAARRRVGHFDLLRQMDSMKLGD</sequence>
<dbReference type="PROSITE" id="PS00122">
    <property type="entry name" value="CARBOXYLESTERASE_B_1"/>
    <property type="match status" value="1"/>
</dbReference>
<organism evidence="5 6">
    <name type="scientific">Pseudogymnoascus verrucosus</name>
    <dbReference type="NCBI Taxonomy" id="342668"/>
    <lineage>
        <taxon>Eukaryota</taxon>
        <taxon>Fungi</taxon>
        <taxon>Dikarya</taxon>
        <taxon>Ascomycota</taxon>
        <taxon>Pezizomycotina</taxon>
        <taxon>Leotiomycetes</taxon>
        <taxon>Thelebolales</taxon>
        <taxon>Thelebolaceae</taxon>
        <taxon>Pseudogymnoascus</taxon>
    </lineage>
</organism>
<dbReference type="OrthoDB" id="6846267at2759"/>
<dbReference type="PANTHER" id="PTHR11559">
    <property type="entry name" value="CARBOXYLESTERASE"/>
    <property type="match status" value="1"/>
</dbReference>
<feature type="domain" description="Carboxylesterase type B" evidence="4">
    <location>
        <begin position="14"/>
        <end position="230"/>
    </location>
</feature>
<dbReference type="InterPro" id="IPR029058">
    <property type="entry name" value="AB_hydrolase_fold"/>
</dbReference>
<evidence type="ECO:0000313" key="5">
    <source>
        <dbReference type="EMBL" id="OBT96320.1"/>
    </source>
</evidence>
<feature type="domain" description="Carboxylesterase type B" evidence="4">
    <location>
        <begin position="336"/>
        <end position="446"/>
    </location>
</feature>
<gene>
    <name evidence="5" type="ORF">VE01_05827</name>
</gene>
<dbReference type="EMBL" id="KV460229">
    <property type="protein sequence ID" value="OBT96320.1"/>
    <property type="molecule type" value="Genomic_DNA"/>
</dbReference>
<dbReference type="STRING" id="342668.A0A1B8GKE0"/>
<dbReference type="Pfam" id="PF00135">
    <property type="entry name" value="COesterase"/>
    <property type="match status" value="2"/>
</dbReference>
<keyword evidence="6" id="KW-1185">Reference proteome</keyword>
<reference evidence="5 6" key="1">
    <citation type="submission" date="2016-03" db="EMBL/GenBank/DDBJ databases">
        <title>Comparative genomics of Pseudogymnoascus destructans, the fungus causing white-nose syndrome of bats.</title>
        <authorList>
            <person name="Palmer J.M."/>
            <person name="Drees K.P."/>
            <person name="Foster J.T."/>
            <person name="Lindner D.L."/>
        </authorList>
    </citation>
    <scope>NUCLEOTIDE SEQUENCE [LARGE SCALE GENOMIC DNA]</scope>
    <source>
        <strain evidence="5 6">UAMH 10579</strain>
    </source>
</reference>
<dbReference type="InterPro" id="IPR050309">
    <property type="entry name" value="Type-B_Carboxylest/Lipase"/>
</dbReference>
<evidence type="ECO:0000259" key="4">
    <source>
        <dbReference type="Pfam" id="PF00135"/>
    </source>
</evidence>
<evidence type="ECO:0000313" key="6">
    <source>
        <dbReference type="Proteomes" id="UP000091956"/>
    </source>
</evidence>
<keyword evidence="2 3" id="KW-0378">Hydrolase</keyword>
<evidence type="ECO:0000256" key="2">
    <source>
        <dbReference type="ARBA" id="ARBA00022801"/>
    </source>
</evidence>
<dbReference type="SUPFAM" id="SSF53474">
    <property type="entry name" value="alpha/beta-Hydrolases"/>
    <property type="match status" value="1"/>
</dbReference>
<dbReference type="Gene3D" id="3.40.50.1820">
    <property type="entry name" value="alpha/beta hydrolase"/>
    <property type="match status" value="1"/>
</dbReference>
<proteinExistence type="inferred from homology"/>
<reference evidence="6" key="2">
    <citation type="journal article" date="2018" name="Nat. Commun.">
        <title>Extreme sensitivity to ultraviolet light in the fungal pathogen causing white-nose syndrome of bats.</title>
        <authorList>
            <person name="Palmer J.M."/>
            <person name="Drees K.P."/>
            <person name="Foster J.T."/>
            <person name="Lindner D.L."/>
        </authorList>
    </citation>
    <scope>NUCLEOTIDE SEQUENCE [LARGE SCALE GENOMIC DNA]</scope>
    <source>
        <strain evidence="6">UAMH 10579</strain>
    </source>
</reference>
<dbReference type="GeneID" id="28839213"/>
<evidence type="ECO:0000256" key="1">
    <source>
        <dbReference type="ARBA" id="ARBA00005964"/>
    </source>
</evidence>
<dbReference type="InterPro" id="IPR019826">
    <property type="entry name" value="Carboxylesterase_B_AS"/>
</dbReference>
<name>A0A1B8GKE0_9PEZI</name>
<dbReference type="GO" id="GO:0016787">
    <property type="term" value="F:hydrolase activity"/>
    <property type="evidence" value="ECO:0007669"/>
    <property type="project" value="UniProtKB-KW"/>
</dbReference>
<accession>A0A1B8GKE0</accession>
<dbReference type="EC" id="3.1.1.-" evidence="3"/>
<comment type="similarity">
    <text evidence="1 3">Belongs to the type-B carboxylesterase/lipase family.</text>
</comment>
<protein>
    <recommendedName>
        <fullName evidence="3">Carboxylic ester hydrolase</fullName>
        <ecNumber evidence="3">3.1.1.-</ecNumber>
    </recommendedName>
</protein>
<dbReference type="InterPro" id="IPR002018">
    <property type="entry name" value="CarbesteraseB"/>
</dbReference>
<dbReference type="Proteomes" id="UP000091956">
    <property type="component" value="Unassembled WGS sequence"/>
</dbReference>
<evidence type="ECO:0000256" key="3">
    <source>
        <dbReference type="RuleBase" id="RU361235"/>
    </source>
</evidence>
<dbReference type="AlphaFoldDB" id="A0A1B8GKE0"/>